<dbReference type="EMBL" id="JABSTU010006366">
    <property type="protein sequence ID" value="KAH7934492.1"/>
    <property type="molecule type" value="Genomic_DNA"/>
</dbReference>
<keyword evidence="3" id="KW-0732">Signal</keyword>
<dbReference type="InterPro" id="IPR052728">
    <property type="entry name" value="O2_lipid_transport_reg"/>
</dbReference>
<evidence type="ECO:0000313" key="5">
    <source>
        <dbReference type="Proteomes" id="UP000821866"/>
    </source>
</evidence>
<feature type="signal peptide" evidence="3">
    <location>
        <begin position="1"/>
        <end position="19"/>
    </location>
</feature>
<protein>
    <recommendedName>
        <fullName evidence="6">Acyltransferase 3 domain-containing protein</fullName>
    </recommendedName>
</protein>
<reference evidence="4" key="2">
    <citation type="submission" date="2021-09" db="EMBL/GenBank/DDBJ databases">
        <authorList>
            <person name="Jia N."/>
            <person name="Wang J."/>
            <person name="Shi W."/>
            <person name="Du L."/>
            <person name="Sun Y."/>
            <person name="Zhan W."/>
            <person name="Jiang J."/>
            <person name="Wang Q."/>
            <person name="Zhang B."/>
            <person name="Ji P."/>
            <person name="Sakyi L.B."/>
            <person name="Cui X."/>
            <person name="Yuan T."/>
            <person name="Jiang B."/>
            <person name="Yang W."/>
            <person name="Lam T.T.-Y."/>
            <person name="Chang Q."/>
            <person name="Ding S."/>
            <person name="Wang X."/>
            <person name="Zhu J."/>
            <person name="Ruan X."/>
            <person name="Zhao L."/>
            <person name="Wei J."/>
            <person name="Que T."/>
            <person name="Du C."/>
            <person name="Cheng J."/>
            <person name="Dai P."/>
            <person name="Han X."/>
            <person name="Huang E."/>
            <person name="Gao Y."/>
            <person name="Liu J."/>
            <person name="Shao H."/>
            <person name="Ye R."/>
            <person name="Li L."/>
            <person name="Wei W."/>
            <person name="Wang X."/>
            <person name="Wang C."/>
            <person name="Huo Q."/>
            <person name="Li W."/>
            <person name="Guo W."/>
            <person name="Chen H."/>
            <person name="Chen S."/>
            <person name="Zhou L."/>
            <person name="Zhou L."/>
            <person name="Ni X."/>
            <person name="Tian J."/>
            <person name="Zhou Y."/>
            <person name="Sheng Y."/>
            <person name="Liu T."/>
            <person name="Pan Y."/>
            <person name="Xia L."/>
            <person name="Li J."/>
            <person name="Zhao F."/>
            <person name="Cao W."/>
        </authorList>
    </citation>
    <scope>NUCLEOTIDE SEQUENCE</scope>
    <source>
        <strain evidence="4">Rmic-2018</strain>
        <tissue evidence="4">Larvae</tissue>
    </source>
</reference>
<evidence type="ECO:0000313" key="4">
    <source>
        <dbReference type="EMBL" id="KAH7934492.1"/>
    </source>
</evidence>
<feature type="chain" id="PRO_5039935481" description="Acyltransferase 3 domain-containing protein" evidence="3">
    <location>
        <begin position="20"/>
        <end position="350"/>
    </location>
</feature>
<evidence type="ECO:0000256" key="3">
    <source>
        <dbReference type="SAM" id="SignalP"/>
    </source>
</evidence>
<dbReference type="VEuPathDB" id="VectorBase:LOC119187108"/>
<evidence type="ECO:0000256" key="2">
    <source>
        <dbReference type="SAM" id="Phobius"/>
    </source>
</evidence>
<evidence type="ECO:0008006" key="6">
    <source>
        <dbReference type="Google" id="ProtNLM"/>
    </source>
</evidence>
<dbReference type="Proteomes" id="UP000821866">
    <property type="component" value="Unassembled WGS sequence"/>
</dbReference>
<feature type="transmembrane region" description="Helical" evidence="2">
    <location>
        <begin position="169"/>
        <end position="187"/>
    </location>
</feature>
<feature type="transmembrane region" description="Helical" evidence="2">
    <location>
        <begin position="126"/>
        <end position="148"/>
    </location>
</feature>
<dbReference type="AlphaFoldDB" id="A0A9J6CVB7"/>
<name>A0A9J6CVB7_RHIMP</name>
<feature type="transmembrane region" description="Helical" evidence="2">
    <location>
        <begin position="207"/>
        <end position="223"/>
    </location>
</feature>
<reference evidence="4" key="1">
    <citation type="journal article" date="2020" name="Cell">
        <title>Large-Scale Comparative Analyses of Tick Genomes Elucidate Their Genetic Diversity and Vector Capacities.</title>
        <authorList>
            <consortium name="Tick Genome and Microbiome Consortium (TIGMIC)"/>
            <person name="Jia N."/>
            <person name="Wang J."/>
            <person name="Shi W."/>
            <person name="Du L."/>
            <person name="Sun Y."/>
            <person name="Zhan W."/>
            <person name="Jiang J.F."/>
            <person name="Wang Q."/>
            <person name="Zhang B."/>
            <person name="Ji P."/>
            <person name="Bell-Sakyi L."/>
            <person name="Cui X.M."/>
            <person name="Yuan T.T."/>
            <person name="Jiang B.G."/>
            <person name="Yang W.F."/>
            <person name="Lam T.T."/>
            <person name="Chang Q.C."/>
            <person name="Ding S.J."/>
            <person name="Wang X.J."/>
            <person name="Zhu J.G."/>
            <person name="Ruan X.D."/>
            <person name="Zhao L."/>
            <person name="Wei J.T."/>
            <person name="Ye R.Z."/>
            <person name="Que T.C."/>
            <person name="Du C.H."/>
            <person name="Zhou Y.H."/>
            <person name="Cheng J.X."/>
            <person name="Dai P.F."/>
            <person name="Guo W.B."/>
            <person name="Han X.H."/>
            <person name="Huang E.J."/>
            <person name="Li L.F."/>
            <person name="Wei W."/>
            <person name="Gao Y.C."/>
            <person name="Liu J.Z."/>
            <person name="Shao H.Z."/>
            <person name="Wang X."/>
            <person name="Wang C.C."/>
            <person name="Yang T.C."/>
            <person name="Huo Q.B."/>
            <person name="Li W."/>
            <person name="Chen H.Y."/>
            <person name="Chen S.E."/>
            <person name="Zhou L.G."/>
            <person name="Ni X.B."/>
            <person name="Tian J.H."/>
            <person name="Sheng Y."/>
            <person name="Liu T."/>
            <person name="Pan Y.S."/>
            <person name="Xia L.Y."/>
            <person name="Li J."/>
            <person name="Zhao F."/>
            <person name="Cao W.C."/>
        </authorList>
    </citation>
    <scope>NUCLEOTIDE SEQUENCE</scope>
    <source>
        <strain evidence="4">Rmic-2018</strain>
    </source>
</reference>
<feature type="transmembrane region" description="Helical" evidence="2">
    <location>
        <begin position="94"/>
        <end position="114"/>
    </location>
</feature>
<keyword evidence="2" id="KW-0472">Membrane</keyword>
<proteinExistence type="predicted"/>
<keyword evidence="2" id="KW-1133">Transmembrane helix</keyword>
<dbReference type="PANTHER" id="PTHR11161:SF0">
    <property type="entry name" value="O-ACYLTRANSFERASE LIKE PROTEIN"/>
    <property type="match status" value="1"/>
</dbReference>
<evidence type="ECO:0000256" key="1">
    <source>
        <dbReference type="SAM" id="MobiDB-lite"/>
    </source>
</evidence>
<gene>
    <name evidence="4" type="ORF">HPB51_029141</name>
</gene>
<sequence length="350" mass="40794">MVPVFFLIMCIYLLPLITSGPDAITYFNKVYSEFNRQWLNVLLQVQNYDFDINANAPVLGHLWYLSLDFQYFLVSLPVLLIFKRTLLKTIYHYYFWPFYHAVCYFAGCITFFFVAELKHNKISKVLQTAAWCVALACGLCCIFMKVPWYQTKMPATNSGKLSMAFFDRILWSLFMSWITFACATRRGGFLNTFLSWSAFTPLSRLTFGVYIIHLPFMQLWLHISRERVYYTHFFVEFMPAVEFQRLASTFPKHTTDRVHSFITGEPITEDFVRFELLLFAPWVHPDAEDSWTGTRKGLKEQSEYGRRQARRGGSYLCLRCEQHGGDNDDDDDADSTAMARTHSGGSAKNR</sequence>
<keyword evidence="5" id="KW-1185">Reference proteome</keyword>
<feature type="transmembrane region" description="Helical" evidence="2">
    <location>
        <begin position="62"/>
        <end position="82"/>
    </location>
</feature>
<organism evidence="4 5">
    <name type="scientific">Rhipicephalus microplus</name>
    <name type="common">Cattle tick</name>
    <name type="synonym">Boophilus microplus</name>
    <dbReference type="NCBI Taxonomy" id="6941"/>
    <lineage>
        <taxon>Eukaryota</taxon>
        <taxon>Metazoa</taxon>
        <taxon>Ecdysozoa</taxon>
        <taxon>Arthropoda</taxon>
        <taxon>Chelicerata</taxon>
        <taxon>Arachnida</taxon>
        <taxon>Acari</taxon>
        <taxon>Parasitiformes</taxon>
        <taxon>Ixodida</taxon>
        <taxon>Ixodoidea</taxon>
        <taxon>Ixodidae</taxon>
        <taxon>Rhipicephalinae</taxon>
        <taxon>Rhipicephalus</taxon>
        <taxon>Boophilus</taxon>
    </lineage>
</organism>
<accession>A0A9J6CVB7</accession>
<comment type="caution">
    <text evidence="4">The sequence shown here is derived from an EMBL/GenBank/DDBJ whole genome shotgun (WGS) entry which is preliminary data.</text>
</comment>
<keyword evidence="2" id="KW-0812">Transmembrane</keyword>
<dbReference type="PANTHER" id="PTHR11161">
    <property type="entry name" value="O-ACYLTRANSFERASE"/>
    <property type="match status" value="1"/>
</dbReference>
<feature type="region of interest" description="Disordered" evidence="1">
    <location>
        <begin position="325"/>
        <end position="350"/>
    </location>
</feature>